<dbReference type="GO" id="GO:0000278">
    <property type="term" value="P:mitotic cell cycle"/>
    <property type="evidence" value="ECO:0007669"/>
    <property type="project" value="TreeGrafter"/>
</dbReference>
<dbReference type="Gene3D" id="2.60.40.10">
    <property type="entry name" value="Immunoglobulins"/>
    <property type="match status" value="1"/>
</dbReference>
<evidence type="ECO:0000256" key="9">
    <source>
        <dbReference type="ARBA" id="ARBA00023054"/>
    </source>
</evidence>
<dbReference type="GO" id="GO:0051295">
    <property type="term" value="P:establishment of meiotic spindle localization"/>
    <property type="evidence" value="ECO:0007669"/>
    <property type="project" value="TreeGrafter"/>
</dbReference>
<dbReference type="CDD" id="cd23767">
    <property type="entry name" value="IQCD"/>
    <property type="match status" value="1"/>
</dbReference>
<keyword evidence="3" id="KW-0963">Cytoplasm</keyword>
<keyword evidence="5" id="KW-0132">Cell division</keyword>
<keyword evidence="8" id="KW-0112">Calmodulin-binding</keyword>
<evidence type="ECO:0000256" key="8">
    <source>
        <dbReference type="ARBA" id="ARBA00022860"/>
    </source>
</evidence>
<dbReference type="GO" id="GO:0051301">
    <property type="term" value="P:cell division"/>
    <property type="evidence" value="ECO:0007669"/>
    <property type="project" value="UniProtKB-KW"/>
</dbReference>
<dbReference type="Pfam" id="PF00612">
    <property type="entry name" value="IQ"/>
    <property type="match status" value="8"/>
</dbReference>
<evidence type="ECO:0000256" key="4">
    <source>
        <dbReference type="ARBA" id="ARBA00022553"/>
    </source>
</evidence>
<dbReference type="SUPFAM" id="SSF52540">
    <property type="entry name" value="P-loop containing nucleoside triphosphate hydrolases"/>
    <property type="match status" value="1"/>
</dbReference>
<evidence type="ECO:0000256" key="10">
    <source>
        <dbReference type="ARBA" id="ARBA00023242"/>
    </source>
</evidence>
<dbReference type="GO" id="GO:0005634">
    <property type="term" value="C:nucleus"/>
    <property type="evidence" value="ECO:0007669"/>
    <property type="project" value="UniProtKB-SubCell"/>
</dbReference>
<comment type="caution">
    <text evidence="13">The sequence shown here is derived from an EMBL/GenBank/DDBJ whole genome shotgun (WGS) entry which is preliminary data.</text>
</comment>
<gene>
    <name evidence="13" type="ORF">RN001_004523</name>
</gene>
<dbReference type="InterPro" id="IPR031549">
    <property type="entry name" value="ASH"/>
</dbReference>
<dbReference type="PANTHER" id="PTHR22706">
    <property type="entry name" value="ASSEMBLY FACTOR FOR SPINDLE MICROTUBULES"/>
    <property type="match status" value="1"/>
</dbReference>
<keyword evidence="6" id="KW-0677">Repeat</keyword>
<dbReference type="PROSITE" id="PS50096">
    <property type="entry name" value="IQ"/>
    <property type="match status" value="5"/>
</dbReference>
<dbReference type="GO" id="GO:0005516">
    <property type="term" value="F:calmodulin binding"/>
    <property type="evidence" value="ECO:0007669"/>
    <property type="project" value="UniProtKB-KW"/>
</dbReference>
<evidence type="ECO:0000256" key="3">
    <source>
        <dbReference type="ARBA" id="ARBA00022490"/>
    </source>
</evidence>
<dbReference type="Pfam" id="PF00307">
    <property type="entry name" value="CH"/>
    <property type="match status" value="1"/>
</dbReference>
<protein>
    <recommendedName>
        <fullName evidence="12">Calponin-homology (CH) domain-containing protein</fullName>
    </recommendedName>
</protein>
<dbReference type="PROSITE" id="PS50021">
    <property type="entry name" value="CH"/>
    <property type="match status" value="1"/>
</dbReference>
<evidence type="ECO:0000259" key="12">
    <source>
        <dbReference type="PROSITE" id="PS50021"/>
    </source>
</evidence>
<dbReference type="SMART" id="SM00015">
    <property type="entry name" value="IQ"/>
    <property type="match status" value="16"/>
</dbReference>
<dbReference type="InterPro" id="IPR027417">
    <property type="entry name" value="P-loop_NTPase"/>
</dbReference>
<name>A0AAN7SI30_9COLE</name>
<dbReference type="Proteomes" id="UP001353858">
    <property type="component" value="Unassembled WGS sequence"/>
</dbReference>
<keyword evidence="4" id="KW-0597">Phosphoprotein</keyword>
<proteinExistence type="predicted"/>
<keyword evidence="9" id="KW-0175">Coiled coil</keyword>
<dbReference type="InterPro" id="IPR000048">
    <property type="entry name" value="IQ_motif_EF-hand-BS"/>
</dbReference>
<keyword evidence="11" id="KW-0131">Cell cycle</keyword>
<dbReference type="GO" id="GO:0005737">
    <property type="term" value="C:cytoplasm"/>
    <property type="evidence" value="ECO:0007669"/>
    <property type="project" value="UniProtKB-SubCell"/>
</dbReference>
<dbReference type="GO" id="GO:0000922">
    <property type="term" value="C:spindle pole"/>
    <property type="evidence" value="ECO:0007669"/>
    <property type="project" value="TreeGrafter"/>
</dbReference>
<feature type="domain" description="Calponin-homology (CH)" evidence="12">
    <location>
        <begin position="728"/>
        <end position="860"/>
    </location>
</feature>
<dbReference type="EMBL" id="JARPUR010000002">
    <property type="protein sequence ID" value="KAK4881204.1"/>
    <property type="molecule type" value="Genomic_DNA"/>
</dbReference>
<sequence>MENRFDISAGELKFNLEAIPIEEVKKEEIPTVTLAPFTNHTKIFFEDVIVGTTSSQKVIVSNPSAKVLHVSVKSLPPNERHVKISWESNSIPGNGSVLFEITWSPLEVDSWMHTITLQFGRCLRKDLPVIFKSIPPKKMSKKQAIAKNKSPKRIKKENTIQKKSITTPNSYKSIIKTALREDKENVNSFKRSTPKIKFSLTTDSRRETYDVNDAKFIYLREDYRNISNDSLEIPSDLNNLENIDLLRPMTNLNNIYSNSDNCIIKNKAKTCNTKVPCGVSETDMINISSETYVKGNISSETYTKNNTYVKDATLSTSSPTILKTNPLPSYVNENINSVTYVQGNISSETYIKSNLSSNTYVKDTTLSASSPRILKTNTFPSRKSSSFISNISVCVEDDLNLSPIFISPTVHQTNMSGAKIRNIIEADMWEKQTGPCFDEYSPSRDLFRKRKSDVVFDVSPAKKPFLDNSKTAVYKNHLDWNKTKKVHKSSYASTSIFDPFTSESFHRNEQWLEKQETIFKNWLNALLTPPAELDSNMDDRPINVAKLWQECKQKSVPIAPTKENVSIKYHTNNRLDSLRKSAFSLFRSSEVAEVLDKISLNVENEKLSIRADKNVHLDLGLQSEVMTLLLSYNPLWLRIALETIYNTCIGLNSNSDIMGLSNFLMQKFFKDPFLLQKHKTIHSPKYTLAIKKFILKKFLELVYFLDLAKCKVLIGHDPCLFRRNAPVKESREIILAFSRELLSSVGDVTRLLRIMGYVVNHKQTYLHEFNYSVVHLGVDLRDGIRLTKVMEIILIRKHLTGCLRVPAVSRLQKIHNMKLVFDALLEANFEIVGDISPKDIVDGHHEKTLSFLWQIIYKFQAPLMVNAAIQIQNWWRSLAIVLKRRMKARRKRLAAIKIQNWYRRHLHNNKHRQLKKNIILIQSRVRGYLLRNTLKYKLYCIVTIQAFVRMWIMRKEYLRIRATVINLQQVYRAKQLMVQQKEYYQGLKASALTIQRFYRGHKLMTVTRQRYLTIKAAVITIQLRFRALLLMKSERSNYQRIRCACITVQKYFRSYQVMKKDLKDYSDLKSAAVVIQKRFRANQAMKIERTHYKNLKKAVLCVQFRFRAHKKMREDYVNYQHLKKTVLYIQSKYRATRLMKIEYASFNCLKSTTIRLQRWYRANNLMKLERQRYLEIKIATVVLQQHFKAYLLMKTERNNYQQTRNAIITIQRYVRAHQVMKTSYHAYNDLKRATILIQRRFRSIQLMKTERIYFNNLKTAAIFIQTKFRAKIIMRIERTNFENLRNAIRLIQNRYRANHLRKTEYENFNALKRAAIIVQRRFRANKLMKIQRRDYQALRVASLVTQRRFRANKLMQVELSKFDDLKKATLTIQSKLRATLMMKTEVLNYKIVRKAVATIQTRYRANQLMKIEKDKYDNLKKFTIIIQRRFRARRTMKIQRLAFQNIVKSTVIIQRRYRATKLMQDELARYKKIQSAVMFIQTKFRANTRMKTEYSYYQKLRNAVMLVQCKHRANHLMKIERENFNKLKKSAIIIQKRFRANRIMKAHREKYHVLMKAVIFVQQKFRAIKKMHADYERYNSLKKHALLIQSRYRAKKLTNFERCRYLKLKSSVIVVQRLFRLRKLTIVTQEKYQKIRTAVVTVQQRFRAHQMMKMERFRYQMLKNAAITIQRRYRAKRIMYIERAKFNKMKKAVIFIQQLYRSRQLMVTEKQRYQTYLSKIIYVQRSFRANRAMKVERNRYKNLRNAVLFVQKRYRARRLYIQYQQYKNAIIIIQRRYRAQQIMKIQRFKFCQLKRAAIIIQRRWRKFVSESDKYKLKKLQIKAAIKLQAFWRGYKIRKEHPQIHKIRKNVEELTLHASSQNTLHNRKERAARILTSNSTLMQILYALEDLDFITRRCKNTLISMSETLPEQLYIFVSCANRSPAEMELSTVAVSILINIYKYQDTSKYAWIPSQSSMDNEPFVVSDANVEFNNKPESSTSNYIVVQEQDGAGPLPIVSEFENDKGLYEECNALLHEQVKPSDE</sequence>
<keyword evidence="14" id="KW-1185">Reference proteome</keyword>
<reference evidence="14" key="1">
    <citation type="submission" date="2023-01" db="EMBL/GenBank/DDBJ databases">
        <title>Key to firefly adult light organ development and bioluminescence: homeobox transcription factors regulate luciferase expression and transportation to peroxisome.</title>
        <authorList>
            <person name="Fu X."/>
        </authorList>
    </citation>
    <scope>NUCLEOTIDE SEQUENCE [LARGE SCALE GENOMIC DNA]</scope>
</reference>
<dbReference type="SUPFAM" id="SSF47576">
    <property type="entry name" value="Calponin-homology domain, CH-domain"/>
    <property type="match status" value="1"/>
</dbReference>
<dbReference type="InterPro" id="IPR051185">
    <property type="entry name" value="ASPM"/>
</dbReference>
<evidence type="ECO:0000313" key="13">
    <source>
        <dbReference type="EMBL" id="KAK4881204.1"/>
    </source>
</evidence>
<dbReference type="InterPro" id="IPR013783">
    <property type="entry name" value="Ig-like_fold"/>
</dbReference>
<evidence type="ECO:0000256" key="1">
    <source>
        <dbReference type="ARBA" id="ARBA00004123"/>
    </source>
</evidence>
<dbReference type="InterPro" id="IPR001715">
    <property type="entry name" value="CH_dom"/>
</dbReference>
<dbReference type="Gene3D" id="1.10.418.10">
    <property type="entry name" value="Calponin-like domain"/>
    <property type="match status" value="1"/>
</dbReference>
<evidence type="ECO:0000256" key="2">
    <source>
        <dbReference type="ARBA" id="ARBA00004496"/>
    </source>
</evidence>
<dbReference type="SMART" id="SM00033">
    <property type="entry name" value="CH"/>
    <property type="match status" value="1"/>
</dbReference>
<evidence type="ECO:0000256" key="6">
    <source>
        <dbReference type="ARBA" id="ARBA00022737"/>
    </source>
</evidence>
<dbReference type="InterPro" id="IPR036872">
    <property type="entry name" value="CH_dom_sf"/>
</dbReference>
<dbReference type="PANTHER" id="PTHR22706:SF1">
    <property type="entry name" value="ASSEMBLY FACTOR FOR SPINDLE MICROTUBULES"/>
    <property type="match status" value="1"/>
</dbReference>
<evidence type="ECO:0000256" key="5">
    <source>
        <dbReference type="ARBA" id="ARBA00022618"/>
    </source>
</evidence>
<comment type="subcellular location">
    <subcellularLocation>
        <location evidence="2">Cytoplasm</location>
    </subcellularLocation>
    <subcellularLocation>
        <location evidence="1">Nucleus</location>
    </subcellularLocation>
</comment>
<accession>A0AAN7SI30</accession>
<evidence type="ECO:0000256" key="7">
    <source>
        <dbReference type="ARBA" id="ARBA00022776"/>
    </source>
</evidence>
<dbReference type="Pfam" id="PF15780">
    <property type="entry name" value="ASH"/>
    <property type="match status" value="1"/>
</dbReference>
<dbReference type="CDD" id="cd21223">
    <property type="entry name" value="CH_ASPM_rpt1"/>
    <property type="match status" value="1"/>
</dbReference>
<organism evidence="13 14">
    <name type="scientific">Aquatica leii</name>
    <dbReference type="NCBI Taxonomy" id="1421715"/>
    <lineage>
        <taxon>Eukaryota</taxon>
        <taxon>Metazoa</taxon>
        <taxon>Ecdysozoa</taxon>
        <taxon>Arthropoda</taxon>
        <taxon>Hexapoda</taxon>
        <taxon>Insecta</taxon>
        <taxon>Pterygota</taxon>
        <taxon>Neoptera</taxon>
        <taxon>Endopterygota</taxon>
        <taxon>Coleoptera</taxon>
        <taxon>Polyphaga</taxon>
        <taxon>Elateriformia</taxon>
        <taxon>Elateroidea</taxon>
        <taxon>Lampyridae</taxon>
        <taxon>Luciolinae</taxon>
        <taxon>Aquatica</taxon>
    </lineage>
</organism>
<dbReference type="GO" id="GO:0007051">
    <property type="term" value="P:spindle organization"/>
    <property type="evidence" value="ECO:0007669"/>
    <property type="project" value="TreeGrafter"/>
</dbReference>
<keyword evidence="10" id="KW-0539">Nucleus</keyword>
<dbReference type="Gene3D" id="1.20.5.190">
    <property type="match status" value="5"/>
</dbReference>
<evidence type="ECO:0000256" key="11">
    <source>
        <dbReference type="ARBA" id="ARBA00023306"/>
    </source>
</evidence>
<keyword evidence="7" id="KW-0498">Mitosis</keyword>
<evidence type="ECO:0000313" key="14">
    <source>
        <dbReference type="Proteomes" id="UP001353858"/>
    </source>
</evidence>